<dbReference type="Gene3D" id="3.90.850.10">
    <property type="entry name" value="Fumarylacetoacetase-like, C-terminal domain"/>
    <property type="match status" value="1"/>
</dbReference>
<comment type="cofactor">
    <cofactor evidence="1 13">
        <name>Ca(2+)</name>
        <dbReference type="ChEBI" id="CHEBI:29108"/>
    </cofactor>
</comment>
<evidence type="ECO:0000256" key="6">
    <source>
        <dbReference type="ARBA" id="ARBA00022801"/>
    </source>
</evidence>
<dbReference type="GO" id="GO:1902000">
    <property type="term" value="P:homogentisate catabolic process"/>
    <property type="evidence" value="ECO:0007669"/>
    <property type="project" value="TreeGrafter"/>
</dbReference>
<dbReference type="PANTHER" id="PTHR43069:SF2">
    <property type="entry name" value="FUMARYLACETOACETASE"/>
    <property type="match status" value="1"/>
</dbReference>
<dbReference type="InterPro" id="IPR011234">
    <property type="entry name" value="Fumarylacetoacetase-like_C"/>
</dbReference>
<evidence type="ECO:0000256" key="8">
    <source>
        <dbReference type="ARBA" id="ARBA00022842"/>
    </source>
</evidence>
<gene>
    <name evidence="16" type="ORF">CBM2589_A20080</name>
</gene>
<dbReference type="InterPro" id="IPR015377">
    <property type="entry name" value="Fumarylacetoacetase_N"/>
</dbReference>
<dbReference type="GO" id="GO:0004334">
    <property type="term" value="F:fumarylacetoacetase activity"/>
    <property type="evidence" value="ECO:0007669"/>
    <property type="project" value="UniProtKB-EC"/>
</dbReference>
<evidence type="ECO:0000313" key="16">
    <source>
        <dbReference type="EMBL" id="SOY60140.1"/>
    </source>
</evidence>
<feature type="domain" description="Fumarylacetoacetase-like C-terminal" evidence="14">
    <location>
        <begin position="136"/>
        <end position="411"/>
    </location>
</feature>
<dbReference type="Gene3D" id="2.30.30.230">
    <property type="entry name" value="Fumarylacetoacetase, N-terminal domain"/>
    <property type="match status" value="1"/>
</dbReference>
<feature type="binding site" evidence="13">
    <location>
        <position position="265"/>
    </location>
    <ligand>
        <name>Mg(2+)</name>
        <dbReference type="ChEBI" id="CHEBI:18420"/>
    </ligand>
</feature>
<dbReference type="Pfam" id="PF01557">
    <property type="entry name" value="FAA_hydrolase"/>
    <property type="match status" value="1"/>
</dbReference>
<evidence type="ECO:0000256" key="10">
    <source>
        <dbReference type="ARBA" id="ARBA00023232"/>
    </source>
</evidence>
<feature type="binding site" evidence="13">
    <location>
        <position position="241"/>
    </location>
    <ligand>
        <name>Ca(2+)</name>
        <dbReference type="ChEBI" id="CHEBI:29108"/>
    </ligand>
</feature>
<evidence type="ECO:0000256" key="11">
    <source>
        <dbReference type="PIRSR" id="PIRSR605959-1"/>
    </source>
</evidence>
<reference evidence="16 17" key="1">
    <citation type="submission" date="2018-01" db="EMBL/GenBank/DDBJ databases">
        <authorList>
            <person name="Clerissi C."/>
        </authorList>
    </citation>
    <scope>NUCLEOTIDE SEQUENCE [LARGE SCALE GENOMIC DNA]</scope>
    <source>
        <strain evidence="16">Cupriavidus taiwanensis STM 3521</strain>
    </source>
</reference>
<dbReference type="SUPFAM" id="SSF63433">
    <property type="entry name" value="Fumarylacetoacetate hydrolase, FAH, N-terminal domain"/>
    <property type="match status" value="1"/>
</dbReference>
<evidence type="ECO:0000256" key="12">
    <source>
        <dbReference type="PIRSR" id="PIRSR605959-2"/>
    </source>
</evidence>
<feature type="binding site" evidence="12">
    <location>
        <position position="139"/>
    </location>
    <ligand>
        <name>substrate</name>
    </ligand>
</feature>
<feature type="binding site" evidence="13">
    <location>
        <position position="241"/>
    </location>
    <ligand>
        <name>Mg(2+)</name>
        <dbReference type="ChEBI" id="CHEBI:18420"/>
    </ligand>
</feature>
<evidence type="ECO:0000256" key="7">
    <source>
        <dbReference type="ARBA" id="ARBA00022837"/>
    </source>
</evidence>
<feature type="binding site" evidence="12">
    <location>
        <position position="150"/>
    </location>
    <ligand>
        <name>substrate</name>
    </ligand>
</feature>
<evidence type="ECO:0000256" key="3">
    <source>
        <dbReference type="ARBA" id="ARBA00004782"/>
    </source>
</evidence>
<feature type="binding site" evidence="13">
    <location>
        <position position="209"/>
    </location>
    <ligand>
        <name>Ca(2+)</name>
        <dbReference type="ChEBI" id="CHEBI:29108"/>
    </ligand>
</feature>
<comment type="cofactor">
    <cofactor evidence="2 13">
        <name>Mg(2+)</name>
        <dbReference type="ChEBI" id="CHEBI:18420"/>
    </cofactor>
</comment>
<evidence type="ECO:0000256" key="4">
    <source>
        <dbReference type="ARBA" id="ARBA00012094"/>
    </source>
</evidence>
<dbReference type="PANTHER" id="PTHR43069">
    <property type="entry name" value="FUMARYLACETOACETASE"/>
    <property type="match status" value="1"/>
</dbReference>
<organism evidence="16 17">
    <name type="scientific">Cupriavidus taiwanensis</name>
    <dbReference type="NCBI Taxonomy" id="164546"/>
    <lineage>
        <taxon>Bacteria</taxon>
        <taxon>Pseudomonadati</taxon>
        <taxon>Pseudomonadota</taxon>
        <taxon>Betaproteobacteria</taxon>
        <taxon>Burkholderiales</taxon>
        <taxon>Burkholderiaceae</taxon>
        <taxon>Cupriavidus</taxon>
    </lineage>
</organism>
<evidence type="ECO:0000256" key="13">
    <source>
        <dbReference type="PIRSR" id="PIRSR605959-3"/>
    </source>
</evidence>
<evidence type="ECO:0000256" key="1">
    <source>
        <dbReference type="ARBA" id="ARBA00001913"/>
    </source>
</evidence>
<dbReference type="GO" id="GO:0006559">
    <property type="term" value="P:L-phenylalanine catabolic process"/>
    <property type="evidence" value="ECO:0007669"/>
    <property type="project" value="UniProtKB-KW"/>
</dbReference>
<dbReference type="EC" id="3.7.1.2" evidence="4"/>
<dbReference type="EMBL" id="OFSP01000032">
    <property type="protein sequence ID" value="SOY60140.1"/>
    <property type="molecule type" value="Genomic_DNA"/>
</dbReference>
<feature type="binding site" evidence="13">
    <location>
        <position position="261"/>
    </location>
    <ligand>
        <name>Mg(2+)</name>
        <dbReference type="ChEBI" id="CHEBI:18420"/>
    </ligand>
</feature>
<dbReference type="GO" id="GO:0046872">
    <property type="term" value="F:metal ion binding"/>
    <property type="evidence" value="ECO:0007669"/>
    <property type="project" value="UniProtKB-KW"/>
</dbReference>
<keyword evidence="6 16" id="KW-0378">Hydrolase</keyword>
<feature type="binding site" evidence="12">
    <location>
        <position position="248"/>
    </location>
    <ligand>
        <name>substrate</name>
    </ligand>
</feature>
<sequence length="437" mass="46998">MELNHTHDASGRSWLDSANTVGCDFPLQNLPLCIFRRQGSAEAWRGGVAIGDQIVDLAALRESGCLQDLAAQAAHAAVAPTLNALMDLGPCAWQALRHGLFALLAAGSTEAPRVRRTLVPQAAAEFAVPVRIGDYTDFYTSLDHAVNCSRQLGLEVNPNFDWLPVAYHGRVSSIGVSGQKVFRPAGQYRPAPGGVPGYGPCQRLDYELEVGAVIGSGNERGMPIPLARAQQHIFGLCLLNDWSARDIQAWEMPPLGPFLAKNFATTLSPWLVTLEALLPYRTAWTRLPGRPQPLDYLRSADNAATGAFDIQLEVSIHSARQLAQGRQPRKLSQTSFRHQYWTLGQMIAHHTSGGCNLQAGDLLGSGTVSGPTRGEAGALIELSASGTQPVDIGDGEQRGFLEDGDTVVFRGWCEREGFVRIGFGVNHGTVLPAPVPA</sequence>
<dbReference type="RefSeq" id="WP_116339016.1">
    <property type="nucleotide sequence ID" value="NZ_LT976857.1"/>
</dbReference>
<evidence type="ECO:0000313" key="17">
    <source>
        <dbReference type="Proteomes" id="UP000256297"/>
    </source>
</evidence>
<comment type="pathway">
    <text evidence="3">Amino-acid degradation; L-phenylalanine degradation; acetoacetate and fumarate from L-phenylalanine: step 6/6.</text>
</comment>
<dbReference type="Pfam" id="PF09298">
    <property type="entry name" value="FAA_hydrolase_N"/>
    <property type="match status" value="1"/>
</dbReference>
<protein>
    <recommendedName>
        <fullName evidence="4">fumarylacetoacetase</fullName>
        <ecNumber evidence="4">3.7.1.2</ecNumber>
    </recommendedName>
</protein>
<keyword evidence="9" id="KW-0828">Tyrosine catabolism</keyword>
<name>A0A976A404_9BURK</name>
<keyword evidence="8 13" id="KW-0460">Magnesium</keyword>
<proteinExistence type="predicted"/>
<evidence type="ECO:0000259" key="15">
    <source>
        <dbReference type="Pfam" id="PF09298"/>
    </source>
</evidence>
<dbReference type="Proteomes" id="UP000256297">
    <property type="component" value="Chromosome CBM2589_a"/>
</dbReference>
<dbReference type="GO" id="GO:0006572">
    <property type="term" value="P:L-tyrosine catabolic process"/>
    <property type="evidence" value="ECO:0007669"/>
    <property type="project" value="UniProtKB-KW"/>
</dbReference>
<feature type="binding site" evidence="13">
    <location>
        <position position="137"/>
    </location>
    <ligand>
        <name>Ca(2+)</name>
        <dbReference type="ChEBI" id="CHEBI:29108"/>
    </ligand>
</feature>
<keyword evidence="7 13" id="KW-0106">Calcium</keyword>
<keyword evidence="10" id="KW-0585">Phenylalanine catabolism</keyword>
<dbReference type="InterPro" id="IPR036663">
    <property type="entry name" value="Fumarylacetoacetase_C_sf"/>
</dbReference>
<feature type="binding site" evidence="12">
    <location>
        <position position="367"/>
    </location>
    <ligand>
        <name>substrate</name>
    </ligand>
</feature>
<feature type="domain" description="Fumarylacetoacetase N-terminal" evidence="15">
    <location>
        <begin position="28"/>
        <end position="129"/>
    </location>
</feature>
<accession>A0A976A404</accession>
<keyword evidence="5 13" id="KW-0479">Metal-binding</keyword>
<feature type="active site" description="Proton acceptor" evidence="11">
    <location>
        <position position="144"/>
    </location>
</feature>
<dbReference type="InterPro" id="IPR036462">
    <property type="entry name" value="Fumarylacetoacetase_N_sf"/>
</dbReference>
<comment type="caution">
    <text evidence="16">The sequence shown here is derived from an EMBL/GenBank/DDBJ whole genome shotgun (WGS) entry which is preliminary data.</text>
</comment>
<evidence type="ECO:0000259" key="14">
    <source>
        <dbReference type="Pfam" id="PF01557"/>
    </source>
</evidence>
<dbReference type="NCBIfam" id="TIGR01266">
    <property type="entry name" value="fum_ac_acetase"/>
    <property type="match status" value="1"/>
</dbReference>
<feature type="binding site" evidence="13">
    <location>
        <position position="207"/>
    </location>
    <ligand>
        <name>Ca(2+)</name>
        <dbReference type="ChEBI" id="CHEBI:29108"/>
    </ligand>
</feature>
<evidence type="ECO:0000256" key="5">
    <source>
        <dbReference type="ARBA" id="ARBA00022723"/>
    </source>
</evidence>
<dbReference type="SUPFAM" id="SSF56529">
    <property type="entry name" value="FAH"/>
    <property type="match status" value="1"/>
</dbReference>
<dbReference type="InterPro" id="IPR005959">
    <property type="entry name" value="Fumarylacetoacetase"/>
</dbReference>
<evidence type="ECO:0000256" key="9">
    <source>
        <dbReference type="ARBA" id="ARBA00022878"/>
    </source>
</evidence>
<dbReference type="AlphaFoldDB" id="A0A976A404"/>
<evidence type="ECO:0000256" key="2">
    <source>
        <dbReference type="ARBA" id="ARBA00001946"/>
    </source>
</evidence>